<protein>
    <submittedName>
        <fullName evidence="8">Uncharacterized protein LOC105042064</fullName>
    </submittedName>
</protein>
<dbReference type="AlphaFoldDB" id="A0A6J0PFF7"/>
<feature type="domain" description="Late embryogenesis abundant protein LEA-2 subgroup" evidence="6">
    <location>
        <begin position="98"/>
        <end position="189"/>
    </location>
</feature>
<keyword evidence="7" id="KW-1185">Reference proteome</keyword>
<keyword evidence="3 5" id="KW-1133">Transmembrane helix</keyword>
<gene>
    <name evidence="8" type="primary">LOC105042064</name>
</gene>
<evidence type="ECO:0000256" key="3">
    <source>
        <dbReference type="ARBA" id="ARBA00022989"/>
    </source>
</evidence>
<keyword evidence="4 5" id="KW-0472">Membrane</keyword>
<dbReference type="GeneID" id="105042064"/>
<evidence type="ECO:0000313" key="7">
    <source>
        <dbReference type="Proteomes" id="UP000504607"/>
    </source>
</evidence>
<feature type="transmembrane region" description="Helical" evidence="5">
    <location>
        <begin position="35"/>
        <end position="57"/>
    </location>
</feature>
<dbReference type="GO" id="GO:0098542">
    <property type="term" value="P:defense response to other organism"/>
    <property type="evidence" value="ECO:0007669"/>
    <property type="project" value="InterPro"/>
</dbReference>
<evidence type="ECO:0000259" key="6">
    <source>
        <dbReference type="Pfam" id="PF03168"/>
    </source>
</evidence>
<evidence type="ECO:0000313" key="8">
    <source>
        <dbReference type="RefSeq" id="XP_019704699.1"/>
    </source>
</evidence>
<evidence type="ECO:0000256" key="2">
    <source>
        <dbReference type="ARBA" id="ARBA00022692"/>
    </source>
</evidence>
<proteinExistence type="predicted"/>
<dbReference type="InterPro" id="IPR044839">
    <property type="entry name" value="NDR1-like"/>
</dbReference>
<organism evidence="7 8">
    <name type="scientific">Elaeis guineensis var. tenera</name>
    <name type="common">Oil palm</name>
    <dbReference type="NCBI Taxonomy" id="51953"/>
    <lineage>
        <taxon>Eukaryota</taxon>
        <taxon>Viridiplantae</taxon>
        <taxon>Streptophyta</taxon>
        <taxon>Embryophyta</taxon>
        <taxon>Tracheophyta</taxon>
        <taxon>Spermatophyta</taxon>
        <taxon>Magnoliopsida</taxon>
        <taxon>Liliopsida</taxon>
        <taxon>Arecaceae</taxon>
        <taxon>Arecoideae</taxon>
        <taxon>Cocoseae</taxon>
        <taxon>Elaeidinae</taxon>
        <taxon>Elaeis</taxon>
    </lineage>
</organism>
<dbReference type="InParanoid" id="A0A6J0PFF7"/>
<dbReference type="KEGG" id="egu:105042064"/>
<dbReference type="Proteomes" id="UP000504607">
    <property type="component" value="Chromosome 3"/>
</dbReference>
<dbReference type="OrthoDB" id="748092at2759"/>
<dbReference type="PANTHER" id="PTHR31234">
    <property type="entry name" value="LATE EMBRYOGENESIS ABUNDANT (LEA) HYDROXYPROLINE-RICH GLYCOPROTEIN FAMILY"/>
    <property type="match status" value="1"/>
</dbReference>
<reference evidence="8" key="1">
    <citation type="submission" date="2025-08" db="UniProtKB">
        <authorList>
            <consortium name="RefSeq"/>
        </authorList>
    </citation>
    <scope>IDENTIFICATION</scope>
</reference>
<evidence type="ECO:0000256" key="4">
    <source>
        <dbReference type="ARBA" id="ARBA00023136"/>
    </source>
</evidence>
<comment type="subcellular location">
    <subcellularLocation>
        <location evidence="1">Membrane</location>
        <topology evidence="1">Single-pass membrane protein</topology>
    </subcellularLocation>
</comment>
<dbReference type="GO" id="GO:0005886">
    <property type="term" value="C:plasma membrane"/>
    <property type="evidence" value="ECO:0007669"/>
    <property type="project" value="TreeGrafter"/>
</dbReference>
<dbReference type="PANTHER" id="PTHR31234:SF54">
    <property type="entry name" value="LATE EMBRYOGENESIS ABUNDANT PROTEIN LEA-2 SUBGROUP DOMAIN-CONTAINING PROTEIN"/>
    <property type="match status" value="1"/>
</dbReference>
<name>A0A6J0PFF7_ELAGV</name>
<accession>A0A6J0PFF7</accession>
<evidence type="ECO:0000256" key="1">
    <source>
        <dbReference type="ARBA" id="ARBA00004167"/>
    </source>
</evidence>
<sequence>MDAQNPQPFEIIEAHYPGSKETHNPSFPPGKWCCVLSSLLLSIAVLTAAILVIVFVLKPKKPIFHLHAIQLGSFKLDATSSKEGNDSSSVLSLLFVTQNPNKFGIRYSSSVLGIFFESNPIGIIEVPTFYQPSHSRNETVLMHVLFKQLNISRFIGGELMNTSSDGYHIEIRVTGGIVAQPHVLNFSLPKIKLSLDCRISMNYGTFALSRGLSSLKSDKVLFISNFPHLSQKCSLALCI</sequence>
<keyword evidence="2 5" id="KW-0812">Transmembrane</keyword>
<dbReference type="InterPro" id="IPR004864">
    <property type="entry name" value="LEA_2"/>
</dbReference>
<evidence type="ECO:0000256" key="5">
    <source>
        <dbReference type="SAM" id="Phobius"/>
    </source>
</evidence>
<dbReference type="Pfam" id="PF03168">
    <property type="entry name" value="LEA_2"/>
    <property type="match status" value="1"/>
</dbReference>
<dbReference type="RefSeq" id="XP_019704699.1">
    <property type="nucleotide sequence ID" value="XM_019849140.1"/>
</dbReference>